<feature type="active site" description="Proton donor/acceptor" evidence="5">
    <location>
        <position position="127"/>
    </location>
</feature>
<gene>
    <name evidence="7" type="primary">TBLA0A03990</name>
    <name evidence="5" type="synonym">USB1</name>
    <name evidence="7" type="ORF">TBLA_0A03990</name>
</gene>
<dbReference type="eggNOG" id="ENOG502S533">
    <property type="taxonomic scope" value="Eukaryota"/>
</dbReference>
<keyword evidence="8" id="KW-1185">Reference proteome</keyword>
<dbReference type="PANTHER" id="PTHR13522:SF3">
    <property type="entry name" value="U6 SNRNA PHOSPHODIESTERASE 1"/>
    <property type="match status" value="1"/>
</dbReference>
<dbReference type="RefSeq" id="XP_004177714.1">
    <property type="nucleotide sequence ID" value="XM_004177666.1"/>
</dbReference>
<dbReference type="KEGG" id="tbl:TBLA_0A03990"/>
<feature type="region of interest" description="Disordered" evidence="6">
    <location>
        <begin position="1"/>
        <end position="46"/>
    </location>
</feature>
<reference evidence="7 8" key="1">
    <citation type="journal article" date="2011" name="Proc. Natl. Acad. Sci. U.S.A.">
        <title>Evolutionary erosion of yeast sex chromosomes by mating-type switching accidents.</title>
        <authorList>
            <person name="Gordon J.L."/>
            <person name="Armisen D."/>
            <person name="Proux-Wera E."/>
            <person name="Oheigeartaigh S.S."/>
            <person name="Byrne K.P."/>
            <person name="Wolfe K.H."/>
        </authorList>
    </citation>
    <scope>NUCLEOTIDE SEQUENCE [LARGE SCALE GENOMIC DNA]</scope>
    <source>
        <strain evidence="8">ATCC 34711 / CBS 6284 / DSM 70876 / NBRC 10599 / NRRL Y-10934 / UCD 77-7</strain>
    </source>
</reference>
<dbReference type="GO" id="GO:1990838">
    <property type="term" value="F:poly(U)-specific exoribonuclease activity, producing 3' uridine cyclic phosphate ends"/>
    <property type="evidence" value="ECO:0007669"/>
    <property type="project" value="UniProtKB-UniRule"/>
</dbReference>
<dbReference type="STRING" id="1071380.I2GVP3"/>
<dbReference type="Pfam" id="PF09749">
    <property type="entry name" value="HVSL"/>
    <property type="match status" value="1"/>
</dbReference>
<dbReference type="FunCoup" id="I2GVP3">
    <property type="interactions" value="41"/>
</dbReference>
<evidence type="ECO:0000313" key="8">
    <source>
        <dbReference type="Proteomes" id="UP000002866"/>
    </source>
</evidence>
<dbReference type="GO" id="GO:0005634">
    <property type="term" value="C:nucleus"/>
    <property type="evidence" value="ECO:0007669"/>
    <property type="project" value="UniProtKB-SubCell"/>
</dbReference>
<dbReference type="GeneID" id="14492980"/>
<dbReference type="OMA" id="HEPTERD"/>
<dbReference type="Proteomes" id="UP000002866">
    <property type="component" value="Chromosome 1"/>
</dbReference>
<feature type="active site" description="Proton donor/acceptor" evidence="5">
    <location>
        <position position="223"/>
    </location>
</feature>
<keyword evidence="2 5" id="KW-0378">Hydrolase</keyword>
<organism evidence="7 8">
    <name type="scientific">Henningerozyma blattae (strain ATCC 34711 / CBS 6284 / DSM 70876 / NBRC 10599 / NRRL Y-10934 / UCD 77-7)</name>
    <name type="common">Yeast</name>
    <name type="synonym">Tetrapisispora blattae</name>
    <dbReference type="NCBI Taxonomy" id="1071380"/>
    <lineage>
        <taxon>Eukaryota</taxon>
        <taxon>Fungi</taxon>
        <taxon>Dikarya</taxon>
        <taxon>Ascomycota</taxon>
        <taxon>Saccharomycotina</taxon>
        <taxon>Saccharomycetes</taxon>
        <taxon>Saccharomycetales</taxon>
        <taxon>Saccharomycetaceae</taxon>
        <taxon>Henningerozyma</taxon>
    </lineage>
</organism>
<comment type="function">
    <text evidence="5">Phosphodiesterase responsible for the U6 snRNA 3' end processing. Acts as an exoribonuclease (RNase) responsible for trimming the poly(U) tract of the last nucleotides in the pre-U6 snRNA molecule, leading to the formation of mature U6 snRNA.</text>
</comment>
<evidence type="ECO:0000256" key="1">
    <source>
        <dbReference type="ARBA" id="ARBA00022722"/>
    </source>
</evidence>
<dbReference type="Gene3D" id="3.90.1140.10">
    <property type="entry name" value="Cyclic phosphodiesterase"/>
    <property type="match status" value="1"/>
</dbReference>
<evidence type="ECO:0000256" key="3">
    <source>
        <dbReference type="ARBA" id="ARBA00023239"/>
    </source>
</evidence>
<evidence type="ECO:0000256" key="4">
    <source>
        <dbReference type="ARBA" id="ARBA00023242"/>
    </source>
</evidence>
<accession>I2GVP3</accession>
<evidence type="ECO:0000256" key="6">
    <source>
        <dbReference type="SAM" id="MobiDB-lite"/>
    </source>
</evidence>
<dbReference type="EMBL" id="HE806316">
    <property type="protein sequence ID" value="CCH58195.1"/>
    <property type="molecule type" value="Genomic_DNA"/>
</dbReference>
<evidence type="ECO:0000313" key="7">
    <source>
        <dbReference type="EMBL" id="CCH58195.1"/>
    </source>
</evidence>
<proteinExistence type="inferred from homology"/>
<keyword evidence="4 5" id="KW-0539">Nucleus</keyword>
<comment type="subcellular location">
    <subcellularLocation>
        <location evidence="5">Nucleus</location>
    </subcellularLocation>
</comment>
<dbReference type="AlphaFoldDB" id="I2GVP3"/>
<feature type="compositionally biased region" description="Basic and acidic residues" evidence="6">
    <location>
        <begin position="19"/>
        <end position="45"/>
    </location>
</feature>
<dbReference type="InterPro" id="IPR027521">
    <property type="entry name" value="Usb1"/>
</dbReference>
<keyword evidence="1 5" id="KW-0540">Nuclease</keyword>
<dbReference type="InParanoid" id="I2GVP3"/>
<dbReference type="GO" id="GO:0016829">
    <property type="term" value="F:lyase activity"/>
    <property type="evidence" value="ECO:0007669"/>
    <property type="project" value="UniProtKB-KW"/>
</dbReference>
<comment type="similarity">
    <text evidence="5">Belongs to the 2H phosphoesterase superfamily. USB1 family.</text>
</comment>
<dbReference type="EC" id="3.1.4.-" evidence="5"/>
<dbReference type="GO" id="GO:0034477">
    <property type="term" value="P:U6 snRNA 3'-end processing"/>
    <property type="evidence" value="ECO:0007669"/>
    <property type="project" value="UniProtKB-UniRule"/>
</dbReference>
<sequence>MNVLQELYASDYSSDEDSESVKHIEIEEEKEKEKDHNTSTTKKETIPSSITSKYHFPPSLNYINHKNCDNMRQRTVWSTFIYLEWRIAKSERIRLHSLINQVCKDKNLPYSFTPAFFSDLGAPLPLHVSLTRNIEFHSIEQRDLLKASLEKHMHSIEPFTLEFLPLFELYRAHYRSGLFIGFPVSFDCKVKQIEPLINQIGHAMKDVNILDYSKYLINPSTAHVSLGQALNLSQSKLEEYMTAFTSSNKAFIVDPRKDTYLSIPIKTVCMDQGRQKISFYMTPKSSSSKSPS</sequence>
<evidence type="ECO:0000256" key="2">
    <source>
        <dbReference type="ARBA" id="ARBA00022801"/>
    </source>
</evidence>
<dbReference type="HOGENOM" id="CLU_083705_0_0_1"/>
<protein>
    <recommendedName>
        <fullName evidence="5">U6 snRNA phosphodiesterase</fullName>
        <ecNumber evidence="5">3.1.4.-</ecNumber>
    </recommendedName>
</protein>
<name>I2GVP3_HENB6</name>
<dbReference type="PANTHER" id="PTHR13522">
    <property type="entry name" value="U6 SNRNA PHOSPHODIESTERASE 1"/>
    <property type="match status" value="1"/>
</dbReference>
<keyword evidence="3" id="KW-0456">Lyase</keyword>
<dbReference type="HAMAP" id="MF_03040">
    <property type="entry name" value="USB1"/>
    <property type="match status" value="1"/>
</dbReference>
<evidence type="ECO:0000256" key="5">
    <source>
        <dbReference type="HAMAP-Rule" id="MF_03040"/>
    </source>
</evidence>
<dbReference type="OrthoDB" id="49151at2759"/>